<evidence type="ECO:0000313" key="9">
    <source>
        <dbReference type="Proteomes" id="UP001347796"/>
    </source>
</evidence>
<dbReference type="InterPro" id="IPR008974">
    <property type="entry name" value="TRAF-like"/>
</dbReference>
<feature type="domain" description="B box-type" evidence="7">
    <location>
        <begin position="111"/>
        <end position="151"/>
    </location>
</feature>
<accession>A0AAN8P7T2</accession>
<dbReference type="InterPro" id="IPR001841">
    <property type="entry name" value="Znf_RING"/>
</dbReference>
<dbReference type="InterPro" id="IPR017907">
    <property type="entry name" value="Znf_RING_CS"/>
</dbReference>
<organism evidence="8 9">
    <name type="scientific">Patella caerulea</name>
    <name type="common">Rayed Mediterranean limpet</name>
    <dbReference type="NCBI Taxonomy" id="87958"/>
    <lineage>
        <taxon>Eukaryota</taxon>
        <taxon>Metazoa</taxon>
        <taxon>Spiralia</taxon>
        <taxon>Lophotrochozoa</taxon>
        <taxon>Mollusca</taxon>
        <taxon>Gastropoda</taxon>
        <taxon>Patellogastropoda</taxon>
        <taxon>Patelloidea</taxon>
        <taxon>Patellidae</taxon>
        <taxon>Patella</taxon>
    </lineage>
</organism>
<dbReference type="SUPFAM" id="SSF57845">
    <property type="entry name" value="B-box zinc-binding domain"/>
    <property type="match status" value="1"/>
</dbReference>
<gene>
    <name evidence="8" type="ORF">SNE40_016176</name>
</gene>
<dbReference type="AlphaFoldDB" id="A0AAN8P7T2"/>
<evidence type="ECO:0000256" key="2">
    <source>
        <dbReference type="ARBA" id="ARBA00022771"/>
    </source>
</evidence>
<evidence type="ECO:0000256" key="1">
    <source>
        <dbReference type="ARBA" id="ARBA00022723"/>
    </source>
</evidence>
<dbReference type="Gene3D" id="3.30.40.10">
    <property type="entry name" value="Zinc/RING finger domain, C3HC4 (zinc finger)"/>
    <property type="match status" value="1"/>
</dbReference>
<dbReference type="PANTHER" id="PTHR25462">
    <property type="entry name" value="BONUS, ISOFORM C-RELATED"/>
    <property type="match status" value="1"/>
</dbReference>
<dbReference type="EMBL" id="JAZGQO010000011">
    <property type="protein sequence ID" value="KAK6172542.1"/>
    <property type="molecule type" value="Genomic_DNA"/>
</dbReference>
<keyword evidence="1" id="KW-0479">Metal-binding</keyword>
<dbReference type="InterPro" id="IPR018957">
    <property type="entry name" value="Znf_C3HC4_RING-type"/>
</dbReference>
<keyword evidence="3" id="KW-0862">Zinc</keyword>
<dbReference type="Pfam" id="PF00097">
    <property type="entry name" value="zf-C3HC4"/>
    <property type="match status" value="1"/>
</dbReference>
<dbReference type="Gene3D" id="2.60.210.10">
    <property type="entry name" value="Apoptosis, Tumor Necrosis Factor Receptor Associated Protein 2, Chain A"/>
    <property type="match status" value="1"/>
</dbReference>
<dbReference type="InterPro" id="IPR013083">
    <property type="entry name" value="Znf_RING/FYVE/PHD"/>
</dbReference>
<evidence type="ECO:0000259" key="7">
    <source>
        <dbReference type="PROSITE" id="PS50119"/>
    </source>
</evidence>
<dbReference type="SMART" id="SM00336">
    <property type="entry name" value="BBOX"/>
    <property type="match status" value="1"/>
</dbReference>
<dbReference type="Pfam" id="PF00643">
    <property type="entry name" value="zf-B_box"/>
    <property type="match status" value="1"/>
</dbReference>
<sequence length="497" mass="57201">MDGANPLICSICLNEFREPKIINCFHSFCKSCLKSYIDRFSKCGTFDCPLCRSNIPLPEHGVAGFSSNFYLEQSKSENNGNPQNAVYNEKNLERVTEAAKDSVVTMNETKQVEKKCSEHKKEIEFYCRDCSLSLCCKCLLKKHKEHSFVDIDEVVDEARIELLDLQKELEKHTHKLEKHSDIVKSKTGEVKDSLQGIFVKIDEYVEQINRAATTLSGSVKDELQKMSEDDLKRIDEADFETENLTFELKSILDKISYSLMDRCNIELIDLLPKAKAQMKQNRKMKLVKPEVTTTGMQEKITMRTIYRWLGVQLEALDLDDGDNANSRKQDRPTSSIKFLVLAENVNSSFDEMDVKLQIPAQYPCLFKYADIIDGYPTYSKDFHLAFTSWYISIVISRGKLWISLFLSKLKDPNIKSVTAKFTLTLVNHKLDNESIVVRNVKAFYPPQQLIFDSYIWRDVIDSEHIRKEANSFLDPEERVKILVTIAMVSVDRQLPSL</sequence>
<evidence type="ECO:0000256" key="4">
    <source>
        <dbReference type="PROSITE-ProRule" id="PRU00024"/>
    </source>
</evidence>
<dbReference type="InterPro" id="IPR000315">
    <property type="entry name" value="Znf_B-box"/>
</dbReference>
<dbReference type="SMART" id="SM00184">
    <property type="entry name" value="RING"/>
    <property type="match status" value="1"/>
</dbReference>
<dbReference type="PROSITE" id="PS50089">
    <property type="entry name" value="ZF_RING_2"/>
    <property type="match status" value="1"/>
</dbReference>
<evidence type="ECO:0000256" key="3">
    <source>
        <dbReference type="ARBA" id="ARBA00022833"/>
    </source>
</evidence>
<dbReference type="PANTHER" id="PTHR25462:SF296">
    <property type="entry name" value="MEIOTIC P26, ISOFORM F"/>
    <property type="match status" value="1"/>
</dbReference>
<reference evidence="8 9" key="1">
    <citation type="submission" date="2024-01" db="EMBL/GenBank/DDBJ databases">
        <title>The genome of the rayed Mediterranean limpet Patella caerulea (Linnaeus, 1758).</title>
        <authorList>
            <person name="Anh-Thu Weber A."/>
            <person name="Halstead-Nussloch G."/>
        </authorList>
    </citation>
    <scope>NUCLEOTIDE SEQUENCE [LARGE SCALE GENOMIC DNA]</scope>
    <source>
        <strain evidence="8">AATW-2023a</strain>
        <tissue evidence="8">Whole specimen</tissue>
    </source>
</reference>
<keyword evidence="9" id="KW-1185">Reference proteome</keyword>
<keyword evidence="2 4" id="KW-0863">Zinc-finger</keyword>
<feature type="domain" description="RING-type" evidence="6">
    <location>
        <begin position="9"/>
        <end position="52"/>
    </location>
</feature>
<dbReference type="Gene3D" id="3.30.160.60">
    <property type="entry name" value="Classic Zinc Finger"/>
    <property type="match status" value="1"/>
</dbReference>
<dbReference type="InterPro" id="IPR047153">
    <property type="entry name" value="TRIM45/56/19-like"/>
</dbReference>
<evidence type="ECO:0000259" key="6">
    <source>
        <dbReference type="PROSITE" id="PS50089"/>
    </source>
</evidence>
<feature type="coiled-coil region" evidence="5">
    <location>
        <begin position="155"/>
        <end position="182"/>
    </location>
</feature>
<dbReference type="Proteomes" id="UP001347796">
    <property type="component" value="Unassembled WGS sequence"/>
</dbReference>
<dbReference type="SUPFAM" id="SSF57850">
    <property type="entry name" value="RING/U-box"/>
    <property type="match status" value="1"/>
</dbReference>
<protein>
    <submittedName>
        <fullName evidence="8">Uncharacterized protein</fullName>
    </submittedName>
</protein>
<keyword evidence="5" id="KW-0175">Coiled coil</keyword>
<dbReference type="PROSITE" id="PS00518">
    <property type="entry name" value="ZF_RING_1"/>
    <property type="match status" value="1"/>
</dbReference>
<dbReference type="PROSITE" id="PS50119">
    <property type="entry name" value="ZF_BBOX"/>
    <property type="match status" value="1"/>
</dbReference>
<name>A0AAN8P7T2_PATCE</name>
<dbReference type="GO" id="GO:0008270">
    <property type="term" value="F:zinc ion binding"/>
    <property type="evidence" value="ECO:0007669"/>
    <property type="project" value="UniProtKB-KW"/>
</dbReference>
<evidence type="ECO:0000313" key="8">
    <source>
        <dbReference type="EMBL" id="KAK6172542.1"/>
    </source>
</evidence>
<proteinExistence type="predicted"/>
<comment type="caution">
    <text evidence="8">The sequence shown here is derived from an EMBL/GenBank/DDBJ whole genome shotgun (WGS) entry which is preliminary data.</text>
</comment>
<dbReference type="SUPFAM" id="SSF49599">
    <property type="entry name" value="TRAF domain-like"/>
    <property type="match status" value="1"/>
</dbReference>
<evidence type="ECO:0000256" key="5">
    <source>
        <dbReference type="SAM" id="Coils"/>
    </source>
</evidence>